<dbReference type="RefSeq" id="WP_028527448.1">
    <property type="nucleotide sequence ID" value="NZ_CABLBR010000001.1"/>
</dbReference>
<dbReference type="Gene3D" id="3.40.50.2300">
    <property type="match status" value="1"/>
</dbReference>
<evidence type="ECO:0000259" key="13">
    <source>
        <dbReference type="PROSITE" id="PS50110"/>
    </source>
</evidence>
<keyword evidence="3" id="KW-0963">Cytoplasm</keyword>
<reference evidence="14" key="1">
    <citation type="journal article" date="2022" name="Cell">
        <title>Design, construction, and in vivo augmentation of a complex gut microbiome.</title>
        <authorList>
            <person name="Cheng A.G."/>
            <person name="Ho P.Y."/>
            <person name="Aranda-Diaz A."/>
            <person name="Jain S."/>
            <person name="Yu F.B."/>
            <person name="Meng X."/>
            <person name="Wang M."/>
            <person name="Iakiviak M."/>
            <person name="Nagashima K."/>
            <person name="Zhao A."/>
            <person name="Murugkar P."/>
            <person name="Patil A."/>
            <person name="Atabakhsh K."/>
            <person name="Weakley A."/>
            <person name="Yan J."/>
            <person name="Brumbaugh A.R."/>
            <person name="Higginbottom S."/>
            <person name="Dimas A."/>
            <person name="Shiver A.L."/>
            <person name="Deutschbauer A."/>
            <person name="Neff N."/>
            <person name="Sonnenburg J.L."/>
            <person name="Huang K.C."/>
            <person name="Fischbach M.A."/>
        </authorList>
    </citation>
    <scope>NUCLEOTIDE SEQUENCE</scope>
    <source>
        <strain evidence="14">DSM 19829</strain>
    </source>
</reference>
<dbReference type="Gene3D" id="1.10.10.60">
    <property type="entry name" value="Homeodomain-like"/>
    <property type="match status" value="2"/>
</dbReference>
<sequence>MLKVLIADDEEHVCKLIEKLIKWEELGLRLVSVVHSGNAALEAYRELQPDIIITDIRMPALSGIDLIKEVKRLNKETSFLVISGYRVFDYAYGALKNGADDYIVKPIKQNDINNALKRIVEKKNKTLKLESENREYKQKEIIYDLMQSPEKVEVCHSCQDINCHYNLNIKCNEVTVFILKIDLHGNIKIGENLNVIAEHVLHLLIQQMEKEGYAVYAAIYHDMIPVIIESDVLEHQVFFESLKKILKEIRLVEDKVIKVSSCIGIGGTGDISELSVLMDQAQYAVWDKLSGGNKKILVYHGRENEENIIFSDDLRTSLKSCVESLNYSGIMEIVTRLEDGFKNNNHNISGWQIYDAYRTLLENIVGILKKVDSKKELTEYAEGKLLELRMCAERSEMIRFIGTVIEEILFRIKKLEENLEKKPIRTAITYINEHYSENLSLENISTVVKLNSVYFSTMFKRETGKNFVEYLTEVRLEHAKKLLIESDYNISEIAWKVGYQDEKYFMKVFKREAGITCAKYRKLYG</sequence>
<evidence type="ECO:0000256" key="8">
    <source>
        <dbReference type="ARBA" id="ARBA00023163"/>
    </source>
</evidence>
<evidence type="ECO:0000256" key="2">
    <source>
        <dbReference type="ARBA" id="ARBA00018672"/>
    </source>
</evidence>
<protein>
    <recommendedName>
        <fullName evidence="2">Stage 0 sporulation protein A homolog</fullName>
    </recommendedName>
</protein>
<dbReference type="InterPro" id="IPR009057">
    <property type="entry name" value="Homeodomain-like_sf"/>
</dbReference>
<keyword evidence="4 10" id="KW-0597">Phosphoprotein</keyword>
<evidence type="ECO:0000313" key="14">
    <source>
        <dbReference type="EMBL" id="UWP58797.1"/>
    </source>
</evidence>
<comment type="subcellular location">
    <subcellularLocation>
        <location evidence="1">Cytoplasm</location>
    </subcellularLocation>
</comment>
<dbReference type="Proteomes" id="UP001060164">
    <property type="component" value="Chromosome"/>
</dbReference>
<dbReference type="EMBL" id="CP102290">
    <property type="protein sequence ID" value="UWP58797.1"/>
    <property type="molecule type" value="Genomic_DNA"/>
</dbReference>
<dbReference type="SUPFAM" id="SSF46689">
    <property type="entry name" value="Homeodomain-like"/>
    <property type="match status" value="2"/>
</dbReference>
<dbReference type="PROSITE" id="PS50110">
    <property type="entry name" value="RESPONSE_REGULATORY"/>
    <property type="match status" value="1"/>
</dbReference>
<dbReference type="PROSITE" id="PS01124">
    <property type="entry name" value="HTH_ARAC_FAMILY_2"/>
    <property type="match status" value="1"/>
</dbReference>
<feature type="coiled-coil region" evidence="11">
    <location>
        <begin position="112"/>
        <end position="139"/>
    </location>
</feature>
<evidence type="ECO:0000256" key="9">
    <source>
        <dbReference type="ARBA" id="ARBA00024867"/>
    </source>
</evidence>
<dbReference type="Pfam" id="PF12833">
    <property type="entry name" value="HTH_18"/>
    <property type="match status" value="1"/>
</dbReference>
<evidence type="ECO:0000256" key="4">
    <source>
        <dbReference type="ARBA" id="ARBA00022553"/>
    </source>
</evidence>
<keyword evidence="11" id="KW-0175">Coiled coil</keyword>
<evidence type="ECO:0000256" key="3">
    <source>
        <dbReference type="ARBA" id="ARBA00022490"/>
    </source>
</evidence>
<dbReference type="PANTHER" id="PTHR42713:SF3">
    <property type="entry name" value="TRANSCRIPTIONAL REGULATORY PROTEIN HPTR"/>
    <property type="match status" value="1"/>
</dbReference>
<feature type="domain" description="Response regulatory" evidence="13">
    <location>
        <begin position="3"/>
        <end position="120"/>
    </location>
</feature>
<evidence type="ECO:0000256" key="5">
    <source>
        <dbReference type="ARBA" id="ARBA00023012"/>
    </source>
</evidence>
<name>A0ABY5VER6_9FIRM</name>
<evidence type="ECO:0000256" key="10">
    <source>
        <dbReference type="PROSITE-ProRule" id="PRU00169"/>
    </source>
</evidence>
<accession>A0ABY5VER6</accession>
<feature type="modified residue" description="4-aspartylphosphate" evidence="10">
    <location>
        <position position="55"/>
    </location>
</feature>
<comment type="function">
    <text evidence="9">May play the central regulatory role in sporulation. It may be an element of the effector pathway responsible for the activation of sporulation genes in response to nutritional stress. Spo0A may act in concert with spo0H (a sigma factor) to control the expression of some genes that are critical to the sporulation process.</text>
</comment>
<feature type="domain" description="HTH araC/xylS-type" evidence="12">
    <location>
        <begin position="425"/>
        <end position="523"/>
    </location>
</feature>
<proteinExistence type="predicted"/>
<dbReference type="SUPFAM" id="SSF52172">
    <property type="entry name" value="CheY-like"/>
    <property type="match status" value="1"/>
</dbReference>
<keyword evidence="8" id="KW-0804">Transcription</keyword>
<evidence type="ECO:0000259" key="12">
    <source>
        <dbReference type="PROSITE" id="PS01124"/>
    </source>
</evidence>
<keyword evidence="5" id="KW-0902">Two-component regulatory system</keyword>
<dbReference type="InterPro" id="IPR001789">
    <property type="entry name" value="Sig_transdc_resp-reg_receiver"/>
</dbReference>
<keyword evidence="15" id="KW-1185">Reference proteome</keyword>
<dbReference type="PANTHER" id="PTHR42713">
    <property type="entry name" value="HISTIDINE KINASE-RELATED"/>
    <property type="match status" value="1"/>
</dbReference>
<evidence type="ECO:0000256" key="7">
    <source>
        <dbReference type="ARBA" id="ARBA00023125"/>
    </source>
</evidence>
<dbReference type="InterPro" id="IPR051552">
    <property type="entry name" value="HptR"/>
</dbReference>
<dbReference type="CDD" id="cd17536">
    <property type="entry name" value="REC_YesN-like"/>
    <property type="match status" value="1"/>
</dbReference>
<evidence type="ECO:0000313" key="15">
    <source>
        <dbReference type="Proteomes" id="UP001060164"/>
    </source>
</evidence>
<evidence type="ECO:0000256" key="6">
    <source>
        <dbReference type="ARBA" id="ARBA00023015"/>
    </source>
</evidence>
<dbReference type="SMART" id="SM00342">
    <property type="entry name" value="HTH_ARAC"/>
    <property type="match status" value="1"/>
</dbReference>
<gene>
    <name evidence="14" type="ORF">NQ502_15690</name>
</gene>
<dbReference type="Pfam" id="PF00072">
    <property type="entry name" value="Response_reg"/>
    <property type="match status" value="1"/>
</dbReference>
<dbReference type="SMART" id="SM00448">
    <property type="entry name" value="REC"/>
    <property type="match status" value="1"/>
</dbReference>
<organism evidence="14 15">
    <name type="scientific">Ruminococcus gauvreauii</name>
    <dbReference type="NCBI Taxonomy" id="438033"/>
    <lineage>
        <taxon>Bacteria</taxon>
        <taxon>Bacillati</taxon>
        <taxon>Bacillota</taxon>
        <taxon>Clostridia</taxon>
        <taxon>Eubacteriales</taxon>
        <taxon>Oscillospiraceae</taxon>
        <taxon>Ruminococcus</taxon>
    </lineage>
</organism>
<keyword evidence="6" id="KW-0805">Transcription regulation</keyword>
<evidence type="ECO:0000256" key="11">
    <source>
        <dbReference type="SAM" id="Coils"/>
    </source>
</evidence>
<dbReference type="InterPro" id="IPR018060">
    <property type="entry name" value="HTH_AraC"/>
</dbReference>
<dbReference type="InterPro" id="IPR011006">
    <property type="entry name" value="CheY-like_superfamily"/>
</dbReference>
<keyword evidence="7" id="KW-0238">DNA-binding</keyword>
<evidence type="ECO:0000256" key="1">
    <source>
        <dbReference type="ARBA" id="ARBA00004496"/>
    </source>
</evidence>